<name>A0A2A3MMM7_9PSED</name>
<reference evidence="2 3" key="1">
    <citation type="submission" date="2017-09" db="EMBL/GenBank/DDBJ databases">
        <title>Pseudomonas abyssi sp. nov. isolated from Abyssopelagic Water.</title>
        <authorList>
            <person name="Wei Y."/>
        </authorList>
    </citation>
    <scope>NUCLEOTIDE SEQUENCE [LARGE SCALE GENOMIC DNA]</scope>
    <source>
        <strain evidence="2 3">MT5</strain>
    </source>
</reference>
<evidence type="ECO:0000256" key="1">
    <source>
        <dbReference type="SAM" id="Phobius"/>
    </source>
</evidence>
<feature type="transmembrane region" description="Helical" evidence="1">
    <location>
        <begin position="38"/>
        <end position="59"/>
    </location>
</feature>
<protein>
    <submittedName>
        <fullName evidence="2">Uncharacterized protein</fullName>
    </submittedName>
</protein>
<dbReference type="RefSeq" id="WP_096003136.1">
    <property type="nucleotide sequence ID" value="NZ_NTMR01000002.1"/>
</dbReference>
<feature type="transmembrane region" description="Helical" evidence="1">
    <location>
        <begin position="66"/>
        <end position="89"/>
    </location>
</feature>
<organism evidence="2 3">
    <name type="scientific">Pseudomonas abyssi</name>
    <dbReference type="NCBI Taxonomy" id="170540"/>
    <lineage>
        <taxon>Bacteria</taxon>
        <taxon>Pseudomonadati</taxon>
        <taxon>Pseudomonadota</taxon>
        <taxon>Gammaproteobacteria</taxon>
        <taxon>Pseudomonadales</taxon>
        <taxon>Pseudomonadaceae</taxon>
        <taxon>Pseudomonas</taxon>
    </lineage>
</organism>
<sequence length="183" mass="19967">MKRFISGVALVLSGAVLLVIALNIYLPVKLRFATPALNYWAVLALAVSLPFAVATLLAALLPAKRWIGFGVAWFLCAVPCSIFSLFAYYEAASVQAQGEDGSFMLLDSLVVDNVDYRLYLSDCGATCSWGLVVRAERDGPLGMKVVRSIWSEYKTLNEAQLMQAAPGVLRVVEKDGTAHDIRY</sequence>
<proteinExistence type="predicted"/>
<feature type="transmembrane region" description="Helical" evidence="1">
    <location>
        <begin position="7"/>
        <end position="26"/>
    </location>
</feature>
<evidence type="ECO:0000313" key="3">
    <source>
        <dbReference type="Proteomes" id="UP000242313"/>
    </source>
</evidence>
<keyword evidence="3" id="KW-1185">Reference proteome</keyword>
<keyword evidence="1" id="KW-0472">Membrane</keyword>
<dbReference type="Proteomes" id="UP000242313">
    <property type="component" value="Unassembled WGS sequence"/>
</dbReference>
<dbReference type="AlphaFoldDB" id="A0A2A3MMM7"/>
<evidence type="ECO:0000313" key="2">
    <source>
        <dbReference type="EMBL" id="PBK06066.1"/>
    </source>
</evidence>
<gene>
    <name evidence="2" type="ORF">CNQ84_01455</name>
</gene>
<comment type="caution">
    <text evidence="2">The sequence shown here is derived from an EMBL/GenBank/DDBJ whole genome shotgun (WGS) entry which is preliminary data.</text>
</comment>
<dbReference type="EMBL" id="NTMR01000002">
    <property type="protein sequence ID" value="PBK06066.1"/>
    <property type="molecule type" value="Genomic_DNA"/>
</dbReference>
<keyword evidence="1" id="KW-1133">Transmembrane helix</keyword>
<keyword evidence="1" id="KW-0812">Transmembrane</keyword>
<accession>A0A2A3MMM7</accession>